<organism evidence="1 2">
    <name type="scientific">Roseburia intestinalis</name>
    <dbReference type="NCBI Taxonomy" id="166486"/>
    <lineage>
        <taxon>Bacteria</taxon>
        <taxon>Bacillati</taxon>
        <taxon>Bacillota</taxon>
        <taxon>Clostridia</taxon>
        <taxon>Lachnospirales</taxon>
        <taxon>Lachnospiraceae</taxon>
        <taxon>Roseburia</taxon>
    </lineage>
</organism>
<dbReference type="EMBL" id="QSHO01000005">
    <property type="protein sequence ID" value="RHC17911.1"/>
    <property type="molecule type" value="Genomic_DNA"/>
</dbReference>
<evidence type="ECO:0000313" key="1">
    <source>
        <dbReference type="EMBL" id="RHC17911.1"/>
    </source>
</evidence>
<dbReference type="Proteomes" id="UP000283513">
    <property type="component" value="Unassembled WGS sequence"/>
</dbReference>
<dbReference type="AlphaFoldDB" id="A0A3R6ATB5"/>
<dbReference type="Pfam" id="PF06125">
    <property type="entry name" value="DUF961"/>
    <property type="match status" value="1"/>
</dbReference>
<proteinExistence type="predicted"/>
<name>A0A3R6ATB5_9FIRM</name>
<evidence type="ECO:0000313" key="2">
    <source>
        <dbReference type="Proteomes" id="UP000283513"/>
    </source>
</evidence>
<protein>
    <submittedName>
        <fullName evidence="1">DUF961 domain-containing protein</fullName>
    </submittedName>
</protein>
<sequence length="183" mass="20210">MSEKKKKGYVVGALFQDKAVTKNSLIIPAVLVGGRKKKHTEGRNVYMGVRVVIPNMSKTFGALHYAGEGEAVTWNIYGEDVKGNFYTFFADALRGEVVEALVIGANGSQPFEFGEAVVLENPSIIARSHETRSDGMNNLLLMADGIYRESDVCLEDKPDDGSVDELVEEYLVKHGYSIMKRDE</sequence>
<dbReference type="OrthoDB" id="2292944at2"/>
<accession>A0A3R6ATB5</accession>
<gene>
    <name evidence="1" type="ORF">DW856_07150</name>
</gene>
<comment type="caution">
    <text evidence="1">The sequence shown here is derived from an EMBL/GenBank/DDBJ whole genome shotgun (WGS) entry which is preliminary data.</text>
</comment>
<dbReference type="Gene3D" id="2.40.50.390">
    <property type="entry name" value="Conjugative transposon protein, DUF961"/>
    <property type="match status" value="1"/>
</dbReference>
<dbReference type="RefSeq" id="WP_015561207.1">
    <property type="nucleotide sequence ID" value="NZ_JADNJF010000051.1"/>
</dbReference>
<reference evidence="1 2" key="1">
    <citation type="submission" date="2018-08" db="EMBL/GenBank/DDBJ databases">
        <title>A genome reference for cultivated species of the human gut microbiota.</title>
        <authorList>
            <person name="Zou Y."/>
            <person name="Xue W."/>
            <person name="Luo G."/>
        </authorList>
    </citation>
    <scope>NUCLEOTIDE SEQUENCE [LARGE SCALE GENOMIC DNA]</scope>
    <source>
        <strain evidence="1 2">AM37-1AC</strain>
    </source>
</reference>
<dbReference type="InterPro" id="IPR038620">
    <property type="entry name" value="YdcP-like_sf"/>
</dbReference>
<dbReference type="InterPro" id="IPR010365">
    <property type="entry name" value="DUF961"/>
</dbReference>